<gene>
    <name evidence="11" type="ORF">BCR35DRAFT_310447</name>
</gene>
<comment type="subunit">
    <text evidence="2">Homodimer.</text>
</comment>
<reference evidence="11 12" key="1">
    <citation type="submission" date="2016-07" db="EMBL/GenBank/DDBJ databases">
        <title>Pervasive Adenine N6-methylation of Active Genes in Fungi.</title>
        <authorList>
            <consortium name="DOE Joint Genome Institute"/>
            <person name="Mondo S.J."/>
            <person name="Dannebaum R.O."/>
            <person name="Kuo R.C."/>
            <person name="Labutti K."/>
            <person name="Haridas S."/>
            <person name="Kuo A."/>
            <person name="Salamov A."/>
            <person name="Ahrendt S.R."/>
            <person name="Lipzen A."/>
            <person name="Sullivan W."/>
            <person name="Andreopoulos W.B."/>
            <person name="Clum A."/>
            <person name="Lindquist E."/>
            <person name="Daum C."/>
            <person name="Ramamoorthy G.K."/>
            <person name="Gryganskyi A."/>
            <person name="Culley D."/>
            <person name="Magnuson J.K."/>
            <person name="James T.Y."/>
            <person name="O'Malley M.A."/>
            <person name="Stajich J.E."/>
            <person name="Spatafora J.W."/>
            <person name="Visel A."/>
            <person name="Grigoriev I.V."/>
        </authorList>
    </citation>
    <scope>NUCLEOTIDE SEQUENCE [LARGE SCALE GENOMIC DNA]</scope>
    <source>
        <strain evidence="11 12">62-1032</strain>
    </source>
</reference>
<dbReference type="Pfam" id="PF00155">
    <property type="entry name" value="Aminotran_1_2"/>
    <property type="match status" value="1"/>
</dbReference>
<evidence type="ECO:0000256" key="1">
    <source>
        <dbReference type="ARBA" id="ARBA00001933"/>
    </source>
</evidence>
<sequence>MALATLLRPCAPRSSTSSTMLASVARRQSRVTIAHRLPCSSHSFATTSPAMAPRDPAYRVITNDTINKAVLQAEYAVRGAIAIRAEELRDDLEAGKQLPFDSVVSCNIGNPQQLDQKPLTYLRQMAALTEYPDLIDFPESTKIFPADVLARAKRTIEEIGSTGAYSHSMGVPAIRKRVAKFIEERDGHPASPDKIFLTAGASTGVSNLLQVLISSPSDGVLIPIPQYPLYTAALALNEARAVPYYLQESAEWGLDVEDLRSSIKKARSEGTKLKALVVINPGNPTGNCLSRENMEDIVRICYDEGLVLFADEVYQDNIYHHSKPFTSFKKALHDLGAPYADNVELVSFHSISKGQTGECGRRGGYFELDNFSEEAVEQVYKLASIQLCPSLGGQIGVDVLVSPPKEGEESYLLWKKERDGIANTLKGRSEVLVKAFNQLEGVTCNEAEGAMYLFPTITLPQKAIDAAKKAGQEPDAFYSLRMLEATGICVVPGSGFGQAPNTYHFRTTFLAPGTDAFAKRLQTFHESFLNEYRD</sequence>
<keyword evidence="4 11" id="KW-0808">Transferase</keyword>
<protein>
    <recommendedName>
        <fullName evidence="7">Glutamate pyruvate transaminase</fullName>
    </recommendedName>
    <alternativeName>
        <fullName evidence="8">Glutamic--alanine transaminase</fullName>
    </alternativeName>
    <alternativeName>
        <fullName evidence="9">Glutamic--pyruvic transaminase</fullName>
    </alternativeName>
</protein>
<keyword evidence="12" id="KW-1185">Reference proteome</keyword>
<evidence type="ECO:0000259" key="10">
    <source>
        <dbReference type="Pfam" id="PF00155"/>
    </source>
</evidence>
<dbReference type="AlphaFoldDB" id="A0A1Y2D6F1"/>
<evidence type="ECO:0000256" key="9">
    <source>
        <dbReference type="ARBA" id="ARBA00080525"/>
    </source>
</evidence>
<comment type="similarity">
    <text evidence="6">Belongs to the class-I pyridoxal-phosphate-dependent aminotransferase family. Alanine aminotransferase subfamily.</text>
</comment>
<dbReference type="InParanoid" id="A0A1Y2D6F1"/>
<comment type="caution">
    <text evidence="11">The sequence shown here is derived from an EMBL/GenBank/DDBJ whole genome shotgun (WGS) entry which is preliminary data.</text>
</comment>
<dbReference type="PANTHER" id="PTHR11751:SF29">
    <property type="entry name" value="ALANINE TRANSAMINASE"/>
    <property type="match status" value="1"/>
</dbReference>
<dbReference type="PANTHER" id="PTHR11751">
    <property type="entry name" value="ALANINE AMINOTRANSFERASE"/>
    <property type="match status" value="1"/>
</dbReference>
<keyword evidence="3 11" id="KW-0032">Aminotransferase</keyword>
<dbReference type="InterPro" id="IPR015422">
    <property type="entry name" value="PyrdxlP-dep_Trfase_small"/>
</dbReference>
<accession>A0A1Y2D6F1</accession>
<dbReference type="InterPro" id="IPR015421">
    <property type="entry name" value="PyrdxlP-dep_Trfase_major"/>
</dbReference>
<dbReference type="InterPro" id="IPR015424">
    <property type="entry name" value="PyrdxlP-dep_Trfase"/>
</dbReference>
<dbReference type="STRING" id="106004.A0A1Y2D6F1"/>
<evidence type="ECO:0000256" key="6">
    <source>
        <dbReference type="ARBA" id="ARBA00025785"/>
    </source>
</evidence>
<dbReference type="FunCoup" id="A0A1Y2D6F1">
    <property type="interactions" value="193"/>
</dbReference>
<evidence type="ECO:0000256" key="7">
    <source>
        <dbReference type="ARBA" id="ARBA00077894"/>
    </source>
</evidence>
<dbReference type="Gene3D" id="3.40.640.10">
    <property type="entry name" value="Type I PLP-dependent aspartate aminotransferase-like (Major domain)"/>
    <property type="match status" value="1"/>
</dbReference>
<dbReference type="Proteomes" id="UP000193467">
    <property type="component" value="Unassembled WGS sequence"/>
</dbReference>
<dbReference type="FunFam" id="3.40.640.10:FF:000012">
    <property type="entry name" value="alanine aminotransferase 2"/>
    <property type="match status" value="1"/>
</dbReference>
<evidence type="ECO:0000313" key="12">
    <source>
        <dbReference type="Proteomes" id="UP000193467"/>
    </source>
</evidence>
<evidence type="ECO:0000256" key="8">
    <source>
        <dbReference type="ARBA" id="ARBA00078532"/>
    </source>
</evidence>
<dbReference type="Gene3D" id="3.90.1150.10">
    <property type="entry name" value="Aspartate Aminotransferase, domain 1"/>
    <property type="match status" value="1"/>
</dbReference>
<dbReference type="Gene3D" id="1.10.287.1970">
    <property type="match status" value="1"/>
</dbReference>
<feature type="domain" description="Aminotransferase class I/classII large" evidence="10">
    <location>
        <begin position="145"/>
        <end position="518"/>
    </location>
</feature>
<evidence type="ECO:0000256" key="4">
    <source>
        <dbReference type="ARBA" id="ARBA00022679"/>
    </source>
</evidence>
<dbReference type="GO" id="GO:0030170">
    <property type="term" value="F:pyridoxal phosphate binding"/>
    <property type="evidence" value="ECO:0007669"/>
    <property type="project" value="InterPro"/>
</dbReference>
<dbReference type="FunFam" id="3.90.1150.10:FF:000010">
    <property type="entry name" value="Alanine aminotransferase 2"/>
    <property type="match status" value="1"/>
</dbReference>
<comment type="cofactor">
    <cofactor evidence="1">
        <name>pyridoxal 5'-phosphate</name>
        <dbReference type="ChEBI" id="CHEBI:597326"/>
    </cofactor>
</comment>
<dbReference type="CDD" id="cd00609">
    <property type="entry name" value="AAT_like"/>
    <property type="match status" value="1"/>
</dbReference>
<dbReference type="UniPathway" id="UPA00528">
    <property type="reaction ID" value="UER00586"/>
</dbReference>
<dbReference type="InterPro" id="IPR045088">
    <property type="entry name" value="ALAT1/2-like"/>
</dbReference>
<dbReference type="EMBL" id="MCGR01000100">
    <property type="protein sequence ID" value="ORY54165.1"/>
    <property type="molecule type" value="Genomic_DNA"/>
</dbReference>
<evidence type="ECO:0000256" key="3">
    <source>
        <dbReference type="ARBA" id="ARBA00022576"/>
    </source>
</evidence>
<dbReference type="InterPro" id="IPR004839">
    <property type="entry name" value="Aminotransferase_I/II_large"/>
</dbReference>
<dbReference type="GO" id="GO:0008483">
    <property type="term" value="F:transaminase activity"/>
    <property type="evidence" value="ECO:0007669"/>
    <property type="project" value="UniProtKB-KW"/>
</dbReference>
<dbReference type="GO" id="GO:0042853">
    <property type="term" value="P:L-alanine catabolic process"/>
    <property type="evidence" value="ECO:0007669"/>
    <property type="project" value="UniProtKB-UniPathway"/>
</dbReference>
<dbReference type="OrthoDB" id="1732682at2759"/>
<proteinExistence type="inferred from homology"/>
<evidence type="ECO:0000313" key="11">
    <source>
        <dbReference type="EMBL" id="ORY54165.1"/>
    </source>
</evidence>
<evidence type="ECO:0000256" key="5">
    <source>
        <dbReference type="ARBA" id="ARBA00022898"/>
    </source>
</evidence>
<keyword evidence="5" id="KW-0663">Pyridoxal phosphate</keyword>
<name>A0A1Y2D6F1_9BASI</name>
<organism evidence="11 12">
    <name type="scientific">Leucosporidium creatinivorum</name>
    <dbReference type="NCBI Taxonomy" id="106004"/>
    <lineage>
        <taxon>Eukaryota</taxon>
        <taxon>Fungi</taxon>
        <taxon>Dikarya</taxon>
        <taxon>Basidiomycota</taxon>
        <taxon>Pucciniomycotina</taxon>
        <taxon>Microbotryomycetes</taxon>
        <taxon>Leucosporidiales</taxon>
        <taxon>Leucosporidium</taxon>
    </lineage>
</organism>
<dbReference type="SUPFAM" id="SSF53383">
    <property type="entry name" value="PLP-dependent transferases"/>
    <property type="match status" value="1"/>
</dbReference>
<dbReference type="FunFam" id="1.10.287.1970:FF:000001">
    <property type="entry name" value="Alanine aminotransferase 2"/>
    <property type="match status" value="1"/>
</dbReference>
<evidence type="ECO:0000256" key="2">
    <source>
        <dbReference type="ARBA" id="ARBA00011738"/>
    </source>
</evidence>